<organism evidence="5 6">
    <name type="scientific">Flavihumibacter solisilvae</name>
    <dbReference type="NCBI Taxonomy" id="1349421"/>
    <lineage>
        <taxon>Bacteria</taxon>
        <taxon>Pseudomonadati</taxon>
        <taxon>Bacteroidota</taxon>
        <taxon>Chitinophagia</taxon>
        <taxon>Chitinophagales</taxon>
        <taxon>Chitinophagaceae</taxon>
        <taxon>Flavihumibacter</taxon>
    </lineage>
</organism>
<dbReference type="EMBL" id="JSVC01000010">
    <property type="protein sequence ID" value="KIC94715.1"/>
    <property type="molecule type" value="Genomic_DNA"/>
</dbReference>
<feature type="repeat" description="TPR" evidence="3">
    <location>
        <begin position="21"/>
        <end position="54"/>
    </location>
</feature>
<accession>A0A0C1IKK6</accession>
<sequence>MKKIFCIMPVAICSAITLFGQSAELRSGNKLYKEGKYDEAVAEYDKAVKKSPADITAMYNRSNALAKKGDKEAALESYDRLIAEGKDPKIVERALYDKGVLHQQLQQLDQSIDAWKSALRLDPDDQQARENLEKALREKKRQQEEKEKQEKEQKPKDKKEKDKDKEQQPKPQQQQQSRLNQQQVEQLLRALEQKEKEVQKKMQQKTASPNKPEKDW</sequence>
<name>A0A0C1IKK6_9BACT</name>
<dbReference type="SUPFAM" id="SSF48452">
    <property type="entry name" value="TPR-like"/>
    <property type="match status" value="1"/>
</dbReference>
<dbReference type="RefSeq" id="WP_039139366.1">
    <property type="nucleotide sequence ID" value="NZ_JSVC01000010.1"/>
</dbReference>
<dbReference type="AlphaFoldDB" id="A0A0C1IKK6"/>
<reference evidence="5 6" key="1">
    <citation type="submission" date="2014-11" db="EMBL/GenBank/DDBJ databases">
        <title>Genome sequence of Flavihumibacter solisilvae 3-3.</title>
        <authorList>
            <person name="Zhou G."/>
            <person name="Li M."/>
            <person name="Wang G."/>
        </authorList>
    </citation>
    <scope>NUCLEOTIDE SEQUENCE [LARGE SCALE GENOMIC DNA]</scope>
    <source>
        <strain evidence="5 6">3-3</strain>
    </source>
</reference>
<keyword evidence="6" id="KW-1185">Reference proteome</keyword>
<evidence type="ECO:0000313" key="6">
    <source>
        <dbReference type="Proteomes" id="UP000031408"/>
    </source>
</evidence>
<dbReference type="Gene3D" id="1.25.40.10">
    <property type="entry name" value="Tetratricopeptide repeat domain"/>
    <property type="match status" value="1"/>
</dbReference>
<evidence type="ECO:0000256" key="1">
    <source>
        <dbReference type="ARBA" id="ARBA00022737"/>
    </source>
</evidence>
<gene>
    <name evidence="5" type="ORF">OI18_09510</name>
</gene>
<dbReference type="PROSITE" id="PS50005">
    <property type="entry name" value="TPR"/>
    <property type="match status" value="2"/>
</dbReference>
<comment type="caution">
    <text evidence="5">The sequence shown here is derived from an EMBL/GenBank/DDBJ whole genome shotgun (WGS) entry which is preliminary data.</text>
</comment>
<feature type="compositionally biased region" description="Basic and acidic residues" evidence="4">
    <location>
        <begin position="124"/>
        <end position="168"/>
    </location>
</feature>
<evidence type="ECO:0000313" key="5">
    <source>
        <dbReference type="EMBL" id="KIC94715.1"/>
    </source>
</evidence>
<protein>
    <submittedName>
        <fullName evidence="5">Uncharacterized protein</fullName>
    </submittedName>
</protein>
<dbReference type="Pfam" id="PF13414">
    <property type="entry name" value="TPR_11"/>
    <property type="match status" value="1"/>
</dbReference>
<dbReference type="InterPro" id="IPR011990">
    <property type="entry name" value="TPR-like_helical_dom_sf"/>
</dbReference>
<feature type="compositionally biased region" description="Basic and acidic residues" evidence="4">
    <location>
        <begin position="191"/>
        <end position="200"/>
    </location>
</feature>
<dbReference type="OrthoDB" id="1525165at2"/>
<proteinExistence type="predicted"/>
<dbReference type="InterPro" id="IPR019734">
    <property type="entry name" value="TPR_rpt"/>
</dbReference>
<keyword evidence="1" id="KW-0677">Repeat</keyword>
<evidence type="ECO:0000256" key="3">
    <source>
        <dbReference type="PROSITE-ProRule" id="PRU00339"/>
    </source>
</evidence>
<dbReference type="InterPro" id="IPR051685">
    <property type="entry name" value="Ycf3/AcsC/BcsC/TPR_MFPF"/>
</dbReference>
<dbReference type="SMART" id="SM00028">
    <property type="entry name" value="TPR"/>
    <property type="match status" value="3"/>
</dbReference>
<evidence type="ECO:0000256" key="4">
    <source>
        <dbReference type="SAM" id="MobiDB-lite"/>
    </source>
</evidence>
<dbReference type="Pfam" id="PF13432">
    <property type="entry name" value="TPR_16"/>
    <property type="match status" value="1"/>
</dbReference>
<dbReference type="PANTHER" id="PTHR44943">
    <property type="entry name" value="CELLULOSE SYNTHASE OPERON PROTEIN C"/>
    <property type="match status" value="1"/>
</dbReference>
<keyword evidence="2 3" id="KW-0802">TPR repeat</keyword>
<dbReference type="PANTHER" id="PTHR44943:SF8">
    <property type="entry name" value="TPR REPEAT-CONTAINING PROTEIN MJ0263"/>
    <property type="match status" value="1"/>
</dbReference>
<feature type="region of interest" description="Disordered" evidence="4">
    <location>
        <begin position="124"/>
        <end position="216"/>
    </location>
</feature>
<feature type="repeat" description="TPR" evidence="3">
    <location>
        <begin position="92"/>
        <end position="125"/>
    </location>
</feature>
<dbReference type="STRING" id="1349421.OI18_09510"/>
<dbReference type="Proteomes" id="UP000031408">
    <property type="component" value="Unassembled WGS sequence"/>
</dbReference>
<evidence type="ECO:0000256" key="2">
    <source>
        <dbReference type="ARBA" id="ARBA00022803"/>
    </source>
</evidence>
<feature type="compositionally biased region" description="Low complexity" evidence="4">
    <location>
        <begin position="169"/>
        <end position="187"/>
    </location>
</feature>